<evidence type="ECO:0000313" key="7">
    <source>
        <dbReference type="RefSeq" id="XP_065669713.1"/>
    </source>
</evidence>
<gene>
    <name evidence="7 8 9 10 11 12" type="primary">LOC100202947</name>
</gene>
<dbReference type="Proteomes" id="UP001652625">
    <property type="component" value="Chromosome 12"/>
</dbReference>
<proteinExistence type="predicted"/>
<dbReference type="RefSeq" id="XP_065669716.1">
    <property type="nucleotide sequence ID" value="XM_065813644.1"/>
</dbReference>
<dbReference type="InterPro" id="IPR025712">
    <property type="entry name" value="Nup54_alpha-helical_dom"/>
</dbReference>
<evidence type="ECO:0000313" key="9">
    <source>
        <dbReference type="RefSeq" id="XP_065669715.1"/>
    </source>
</evidence>
<evidence type="ECO:0000313" key="12">
    <source>
        <dbReference type="RefSeq" id="XP_065669718.1"/>
    </source>
</evidence>
<dbReference type="PANTHER" id="PTHR13000">
    <property type="entry name" value="NUCLEOPORIN P54"/>
    <property type="match status" value="1"/>
</dbReference>
<evidence type="ECO:0000259" key="5">
    <source>
        <dbReference type="Pfam" id="PF18437"/>
    </source>
</evidence>
<keyword evidence="6" id="KW-1185">Reference proteome</keyword>
<dbReference type="InterPro" id="IPR024864">
    <property type="entry name" value="Nup54/Nup57/Nup44"/>
</dbReference>
<dbReference type="PANTHER" id="PTHR13000:SF0">
    <property type="entry name" value="NUCLEOPORIN P54"/>
    <property type="match status" value="1"/>
</dbReference>
<dbReference type="RefSeq" id="XP_065669714.1">
    <property type="nucleotide sequence ID" value="XM_065813642.1"/>
</dbReference>
<evidence type="ECO:0000313" key="8">
    <source>
        <dbReference type="RefSeq" id="XP_065669714.1"/>
    </source>
</evidence>
<dbReference type="Gene3D" id="1.20.5.170">
    <property type="match status" value="1"/>
</dbReference>
<feature type="domain" description="Nucleoporin Nup54 alpha-helical" evidence="4">
    <location>
        <begin position="331"/>
        <end position="468"/>
    </location>
</feature>
<reference evidence="7 8" key="1">
    <citation type="submission" date="2025-05" db="UniProtKB">
        <authorList>
            <consortium name="RefSeq"/>
        </authorList>
    </citation>
    <scope>IDENTIFICATION</scope>
</reference>
<accession>A0ABM4D603</accession>
<dbReference type="Pfam" id="PF18437">
    <property type="entry name" value="Nup54_C"/>
    <property type="match status" value="1"/>
</dbReference>
<name>A0ABM4D603_HYDVU</name>
<keyword evidence="2" id="KW-0813">Transport</keyword>
<dbReference type="InterPro" id="IPR040985">
    <property type="entry name" value="Nup54_C"/>
</dbReference>
<feature type="domain" description="Nup54 C-terminal interacting" evidence="5">
    <location>
        <begin position="484"/>
        <end position="522"/>
    </location>
</feature>
<dbReference type="RefSeq" id="XP_065669718.1">
    <property type="nucleotide sequence ID" value="XM_065813646.1"/>
</dbReference>
<sequence length="534" mass="58197">MTFSFGSSAGNVTSGFTGFGNTAKTTASSLFGSGLFGTTTSSSGFGNTTAVTPFNFGGTTAATTTNSLFSGFGAKTTASSTGFSGFGSGFGGFGATTTSAPLAFGGGGTGTLGGGGLFTGFGTNPTWTLGQAQQPQQQQQAAFVENPLAAMTSAVTMPTLFGDERDSVIAKLNQLQALWGYGKAFYSINAQPINFTLENPFCRFKTIGYSCLPSAKDSDGFVSLDLKHKEEYVKQNQTQLVDSIHKILGSQTTLSVCVESVRSLPGDKSEVIIFVVERQSNGASRRILATELYAVFSQDNLKKQLEALGVENMVAKTALNESQLKQFLDNPPLGVDLILWEQAKKDNPDPKRLIPVPMMGFDELRKRLDHQKYQNIQHQKRLDLISDEISKLQTAHSTTVAKLAQYKRKHLELGHRTLEVMIYQETVRKMGFAIEPEEEHLRIQLESLQAELNSPMQFKGRLNELMSQTRLQSQINSSQNSAGYVLDDQTKAEIKLHLAQQQNGLLNLISIIKDDFEDLKIIENGILDAYIPRR</sequence>
<evidence type="ECO:0000256" key="3">
    <source>
        <dbReference type="ARBA" id="ARBA00023242"/>
    </source>
</evidence>
<comment type="subcellular location">
    <subcellularLocation>
        <location evidence="1">Nucleus</location>
    </subcellularLocation>
</comment>
<evidence type="ECO:0000313" key="10">
    <source>
        <dbReference type="RefSeq" id="XP_065669716.1"/>
    </source>
</evidence>
<evidence type="ECO:0000259" key="4">
    <source>
        <dbReference type="Pfam" id="PF13874"/>
    </source>
</evidence>
<dbReference type="RefSeq" id="XP_065669717.1">
    <property type="nucleotide sequence ID" value="XM_065813645.1"/>
</dbReference>
<dbReference type="GeneID" id="100202947"/>
<evidence type="ECO:0000313" key="11">
    <source>
        <dbReference type="RefSeq" id="XP_065669717.1"/>
    </source>
</evidence>
<evidence type="ECO:0000256" key="1">
    <source>
        <dbReference type="ARBA" id="ARBA00004123"/>
    </source>
</evidence>
<dbReference type="RefSeq" id="XP_065669715.1">
    <property type="nucleotide sequence ID" value="XM_065813643.1"/>
</dbReference>
<protein>
    <submittedName>
        <fullName evidence="7 8">Nuclear pore complex protein Nup54 isoform X9</fullName>
    </submittedName>
</protein>
<dbReference type="Pfam" id="PF13874">
    <property type="entry name" value="Nup54"/>
    <property type="match status" value="1"/>
</dbReference>
<evidence type="ECO:0000256" key="2">
    <source>
        <dbReference type="ARBA" id="ARBA00022448"/>
    </source>
</evidence>
<dbReference type="Gene3D" id="1.20.5.490">
    <property type="entry name" value="Single helix bin"/>
    <property type="match status" value="1"/>
</dbReference>
<evidence type="ECO:0000313" key="6">
    <source>
        <dbReference type="Proteomes" id="UP001652625"/>
    </source>
</evidence>
<dbReference type="RefSeq" id="XP_065669713.1">
    <property type="nucleotide sequence ID" value="XM_065813641.1"/>
</dbReference>
<organism evidence="6 11">
    <name type="scientific">Hydra vulgaris</name>
    <name type="common">Hydra</name>
    <name type="synonym">Hydra attenuata</name>
    <dbReference type="NCBI Taxonomy" id="6087"/>
    <lineage>
        <taxon>Eukaryota</taxon>
        <taxon>Metazoa</taxon>
        <taxon>Cnidaria</taxon>
        <taxon>Hydrozoa</taxon>
        <taxon>Hydroidolina</taxon>
        <taxon>Anthoathecata</taxon>
        <taxon>Aplanulata</taxon>
        <taxon>Hydridae</taxon>
        <taxon>Hydra</taxon>
    </lineage>
</organism>
<keyword evidence="3" id="KW-0539">Nucleus</keyword>